<proteinExistence type="predicted"/>
<evidence type="ECO:0000313" key="2">
    <source>
        <dbReference type="EMBL" id="MEI4768321.1"/>
    </source>
</evidence>
<dbReference type="RefSeq" id="WP_336495883.1">
    <property type="nucleotide sequence ID" value="NZ_JBAWSY010000001.1"/>
</dbReference>
<organism evidence="2 3">
    <name type="scientific">Psychrobacillus mangrovi</name>
    <dbReference type="NCBI Taxonomy" id="3117745"/>
    <lineage>
        <taxon>Bacteria</taxon>
        <taxon>Bacillati</taxon>
        <taxon>Bacillota</taxon>
        <taxon>Bacilli</taxon>
        <taxon>Bacillales</taxon>
        <taxon>Bacillaceae</taxon>
        <taxon>Psychrobacillus</taxon>
    </lineage>
</organism>
<keyword evidence="1" id="KW-1133">Transmembrane helix</keyword>
<keyword evidence="1" id="KW-0472">Membrane</keyword>
<dbReference type="Proteomes" id="UP001364890">
    <property type="component" value="Unassembled WGS sequence"/>
</dbReference>
<evidence type="ECO:0000256" key="1">
    <source>
        <dbReference type="SAM" id="Phobius"/>
    </source>
</evidence>
<dbReference type="EMBL" id="JBAWSY010000001">
    <property type="protein sequence ID" value="MEI4768321.1"/>
    <property type="molecule type" value="Genomic_DNA"/>
</dbReference>
<gene>
    <name evidence="2" type="ORF">WAX74_01460</name>
</gene>
<feature type="transmembrane region" description="Helical" evidence="1">
    <location>
        <begin position="198"/>
        <end position="215"/>
    </location>
</feature>
<protein>
    <recommendedName>
        <fullName evidence="4">Apea-like HEPN domain-containing protein</fullName>
    </recommendedName>
</protein>
<evidence type="ECO:0000313" key="3">
    <source>
        <dbReference type="Proteomes" id="UP001364890"/>
    </source>
</evidence>
<accession>A0ABU8EZZ1</accession>
<reference evidence="2 3" key="1">
    <citation type="submission" date="2024-01" db="EMBL/GenBank/DDBJ databases">
        <title>Seven novel Bacillus-like species.</title>
        <authorList>
            <person name="Liu G."/>
        </authorList>
    </citation>
    <scope>NUCLEOTIDE SEQUENCE [LARGE SCALE GENOMIC DNA]</scope>
    <source>
        <strain evidence="2 3">FJAT-51614</strain>
    </source>
</reference>
<keyword evidence="3" id="KW-1185">Reference proteome</keyword>
<comment type="caution">
    <text evidence="2">The sequence shown here is derived from an EMBL/GenBank/DDBJ whole genome shotgun (WGS) entry which is preliminary data.</text>
</comment>
<keyword evidence="1" id="KW-0812">Transmembrane</keyword>
<name>A0ABU8EZZ1_9BACI</name>
<sequence length="271" mass="32548">MEQEKVQLKDDLILVQYFVELFEKGNGELHVIHEAMYKFIDINDNEIIDDHLKAIRQELAKIYILVGRMQVGKENNIDFRYTSLDIELFFVKYRTVIDHILETIKLYFEIPPKPKKNLWEIFEILNQKIEEHQIEDYPLLKSSLWFKDIADYRNGIVHGGSNCMVFNHDTEIIFQIFDLNFDNIINDQDYLKYEKNVYYFRYFLVVYMAYLHYFLDDIFNLMITLSGRNIKSEYQLLEHEMTLGTIDNSDIIKAWCNDCINAIKQELAKYN</sequence>
<evidence type="ECO:0008006" key="4">
    <source>
        <dbReference type="Google" id="ProtNLM"/>
    </source>
</evidence>